<feature type="transmembrane region" description="Helical" evidence="8">
    <location>
        <begin position="368"/>
        <end position="386"/>
    </location>
</feature>
<feature type="transmembrane region" description="Helical" evidence="8">
    <location>
        <begin position="284"/>
        <end position="304"/>
    </location>
</feature>
<dbReference type="RefSeq" id="WP_148544209.1">
    <property type="nucleotide sequence ID" value="NZ_VSDQ01000679.1"/>
</dbReference>
<keyword evidence="10" id="KW-1185">Reference proteome</keyword>
<dbReference type="NCBIfam" id="TIGR01272">
    <property type="entry name" value="gluP"/>
    <property type="match status" value="1"/>
</dbReference>
<comment type="function">
    <text evidence="1">Intake of glucose and galactose.</text>
</comment>
<dbReference type="Pfam" id="PF07690">
    <property type="entry name" value="MFS_1"/>
    <property type="match status" value="1"/>
</dbReference>
<keyword evidence="7 8" id="KW-0472">Membrane</keyword>
<dbReference type="OrthoDB" id="9795150at2"/>
<dbReference type="SUPFAM" id="SSF103473">
    <property type="entry name" value="MFS general substrate transporter"/>
    <property type="match status" value="1"/>
</dbReference>
<feature type="transmembrane region" description="Helical" evidence="8">
    <location>
        <begin position="336"/>
        <end position="356"/>
    </location>
</feature>
<dbReference type="GO" id="GO:0005886">
    <property type="term" value="C:plasma membrane"/>
    <property type="evidence" value="ECO:0007669"/>
    <property type="project" value="UniProtKB-SubCell"/>
</dbReference>
<dbReference type="Proteomes" id="UP000323930">
    <property type="component" value="Unassembled WGS sequence"/>
</dbReference>
<organism evidence="9 10">
    <name type="scientific">Seonamhaeicola marinus</name>
    <dbReference type="NCBI Taxonomy" id="1912246"/>
    <lineage>
        <taxon>Bacteria</taxon>
        <taxon>Pseudomonadati</taxon>
        <taxon>Bacteroidota</taxon>
        <taxon>Flavobacteriia</taxon>
        <taxon>Flavobacteriales</taxon>
        <taxon>Flavobacteriaceae</taxon>
    </lineage>
</organism>
<dbReference type="InterPro" id="IPR036259">
    <property type="entry name" value="MFS_trans_sf"/>
</dbReference>
<dbReference type="GO" id="GO:0055056">
    <property type="term" value="F:D-glucose transmembrane transporter activity"/>
    <property type="evidence" value="ECO:0007669"/>
    <property type="project" value="InterPro"/>
</dbReference>
<comment type="similarity">
    <text evidence="3">Belongs to the major facilitator superfamily. FHS transporter (TC 2.A.1.7) family.</text>
</comment>
<evidence type="ECO:0000256" key="4">
    <source>
        <dbReference type="ARBA" id="ARBA00022475"/>
    </source>
</evidence>
<evidence type="ECO:0000256" key="6">
    <source>
        <dbReference type="ARBA" id="ARBA00022989"/>
    </source>
</evidence>
<dbReference type="InterPro" id="IPR011701">
    <property type="entry name" value="MFS"/>
</dbReference>
<reference evidence="9 10" key="1">
    <citation type="submission" date="2019-08" db="EMBL/GenBank/DDBJ databases">
        <title>Seonamhaeicola sediminis sp. nov., isolated from marine sediment.</title>
        <authorList>
            <person name="Cao W.R."/>
        </authorList>
    </citation>
    <scope>NUCLEOTIDE SEQUENCE [LARGE SCALE GENOMIC DNA]</scope>
    <source>
        <strain evidence="9 10">B011</strain>
    </source>
</reference>
<dbReference type="AlphaFoldDB" id="A0A5D0HUB9"/>
<feature type="transmembrane region" description="Helical" evidence="8">
    <location>
        <begin position="246"/>
        <end position="272"/>
    </location>
</feature>
<dbReference type="InterPro" id="IPR005964">
    <property type="entry name" value="Glc/Gal_transptr_bac"/>
</dbReference>
<dbReference type="CDD" id="cd17394">
    <property type="entry name" value="MFS_FucP_like"/>
    <property type="match status" value="1"/>
</dbReference>
<dbReference type="EMBL" id="VSDQ01000679">
    <property type="protein sequence ID" value="TYA74964.1"/>
    <property type="molecule type" value="Genomic_DNA"/>
</dbReference>
<comment type="subcellular location">
    <subcellularLocation>
        <location evidence="2">Cell inner membrane</location>
        <topology evidence="2">Multi-pass membrane protein</topology>
    </subcellularLocation>
</comment>
<evidence type="ECO:0000256" key="5">
    <source>
        <dbReference type="ARBA" id="ARBA00022692"/>
    </source>
</evidence>
<evidence type="ECO:0000313" key="10">
    <source>
        <dbReference type="Proteomes" id="UP000323930"/>
    </source>
</evidence>
<gene>
    <name evidence="9" type="ORF">FUA24_16830</name>
</gene>
<dbReference type="Gene3D" id="1.20.1250.20">
    <property type="entry name" value="MFS general substrate transporter like domains"/>
    <property type="match status" value="2"/>
</dbReference>
<sequence length="439" mass="47038">MSNVSTESAKTNYTVPIIIIAGLFFIFGFVTWINGALIPFMKTINELTDAQSYLVASASYISFVVMALPASHIIGKLGYRKSMSLGLIIMGLGALVFIPAANARTYWMFLSGIFIQGAGMTLLQTASNPYITILGPIESGAKRIAIMGIANKVAGALGSVIFGAILLSGIDDIKEKLNTVGTTEKESLLNTMADSVITPYVVMAIVLFLLGALILKAPLPAVEESPVKENEEGKTTKTSIFQFPHLWLGVLALFVYVGVEVIAGDSIIAYGIALDIPAEKAKFFTLFTLMAMVATYALGVFLIPKYISQAFALKASAVLGIVLSLCIVFTSGFTSVLFVAALGFANALVWPAVWPLALDGLGKFTKTASALLIMAISGGAILPYLYGNIVDVRKEQLIATGVQETTAAIESANNGYWILLPCYLIIFYYAYWGYKLGRK</sequence>
<evidence type="ECO:0000313" key="9">
    <source>
        <dbReference type="EMBL" id="TYA74964.1"/>
    </source>
</evidence>
<feature type="transmembrane region" description="Helical" evidence="8">
    <location>
        <begin position="197"/>
        <end position="215"/>
    </location>
</feature>
<feature type="transmembrane region" description="Helical" evidence="8">
    <location>
        <begin position="53"/>
        <end position="70"/>
    </location>
</feature>
<evidence type="ECO:0000256" key="3">
    <source>
        <dbReference type="ARBA" id="ARBA00009120"/>
    </source>
</evidence>
<dbReference type="PANTHER" id="PTHR43702">
    <property type="entry name" value="L-FUCOSE-PROTON SYMPORTER"/>
    <property type="match status" value="1"/>
</dbReference>
<dbReference type="InterPro" id="IPR050375">
    <property type="entry name" value="MFS_TsgA-like"/>
</dbReference>
<dbReference type="GO" id="GO:1904659">
    <property type="term" value="P:D-glucose transmembrane transport"/>
    <property type="evidence" value="ECO:0007669"/>
    <property type="project" value="InterPro"/>
</dbReference>
<dbReference type="PANTHER" id="PTHR43702:SF12">
    <property type="entry name" value="N-ACETYL GLUCOSAMINE TRANSPORTER NAGP"/>
    <property type="match status" value="1"/>
</dbReference>
<accession>A0A5D0HUB9</accession>
<protein>
    <submittedName>
        <fullName evidence="9">Sugar MFS transporter</fullName>
    </submittedName>
</protein>
<feature type="transmembrane region" description="Helical" evidence="8">
    <location>
        <begin position="415"/>
        <end position="434"/>
    </location>
</feature>
<feature type="transmembrane region" description="Helical" evidence="8">
    <location>
        <begin position="12"/>
        <end position="33"/>
    </location>
</feature>
<proteinExistence type="inferred from homology"/>
<keyword evidence="4" id="KW-1003">Cell membrane</keyword>
<dbReference type="GO" id="GO:0005354">
    <property type="term" value="F:galactose transmembrane transporter activity"/>
    <property type="evidence" value="ECO:0007669"/>
    <property type="project" value="InterPro"/>
</dbReference>
<keyword evidence="6 8" id="KW-1133">Transmembrane helix</keyword>
<feature type="transmembrane region" description="Helical" evidence="8">
    <location>
        <begin position="311"/>
        <end position="330"/>
    </location>
</feature>
<evidence type="ECO:0000256" key="7">
    <source>
        <dbReference type="ARBA" id="ARBA00023136"/>
    </source>
</evidence>
<keyword evidence="5 8" id="KW-0812">Transmembrane</keyword>
<feature type="transmembrane region" description="Helical" evidence="8">
    <location>
        <begin position="144"/>
        <end position="167"/>
    </location>
</feature>
<feature type="transmembrane region" description="Helical" evidence="8">
    <location>
        <begin position="82"/>
        <end position="100"/>
    </location>
</feature>
<name>A0A5D0HUB9_9FLAO</name>
<evidence type="ECO:0000256" key="1">
    <source>
        <dbReference type="ARBA" id="ARBA00003321"/>
    </source>
</evidence>
<comment type="caution">
    <text evidence="9">The sequence shown here is derived from an EMBL/GenBank/DDBJ whole genome shotgun (WGS) entry which is preliminary data.</text>
</comment>
<evidence type="ECO:0000256" key="2">
    <source>
        <dbReference type="ARBA" id="ARBA00004429"/>
    </source>
</evidence>
<evidence type="ECO:0000256" key="8">
    <source>
        <dbReference type="SAM" id="Phobius"/>
    </source>
</evidence>